<dbReference type="FunCoup" id="N1J7Y4">
    <property type="interactions" value="24"/>
</dbReference>
<dbReference type="Pfam" id="PF00620">
    <property type="entry name" value="RhoGAP"/>
    <property type="match status" value="1"/>
</dbReference>
<feature type="compositionally biased region" description="Polar residues" evidence="2">
    <location>
        <begin position="359"/>
        <end position="388"/>
    </location>
</feature>
<dbReference type="GO" id="GO:0007165">
    <property type="term" value="P:signal transduction"/>
    <property type="evidence" value="ECO:0007669"/>
    <property type="project" value="InterPro"/>
</dbReference>
<evidence type="ECO:0000313" key="5">
    <source>
        <dbReference type="Proteomes" id="UP000015441"/>
    </source>
</evidence>
<dbReference type="GO" id="GO:0005938">
    <property type="term" value="C:cell cortex"/>
    <property type="evidence" value="ECO:0007669"/>
    <property type="project" value="TreeGrafter"/>
</dbReference>
<dbReference type="PROSITE" id="PS50238">
    <property type="entry name" value="RHOGAP"/>
    <property type="match status" value="1"/>
</dbReference>
<feature type="compositionally biased region" description="Polar residues" evidence="2">
    <location>
        <begin position="9"/>
        <end position="18"/>
    </location>
</feature>
<dbReference type="HOGENOM" id="CLU_025218_3_0_1"/>
<dbReference type="InterPro" id="IPR051025">
    <property type="entry name" value="RhoGAP"/>
</dbReference>
<dbReference type="SUPFAM" id="SSF48350">
    <property type="entry name" value="GTPase activation domain, GAP"/>
    <property type="match status" value="1"/>
</dbReference>
<name>N1J7Y4_BLUG1</name>
<dbReference type="EMBL" id="CAUH01001463">
    <property type="protein sequence ID" value="CCU75564.1"/>
    <property type="molecule type" value="Genomic_DNA"/>
</dbReference>
<dbReference type="AlphaFoldDB" id="N1J7Y4"/>
<evidence type="ECO:0000313" key="4">
    <source>
        <dbReference type="EMBL" id="CCU75564.1"/>
    </source>
</evidence>
<keyword evidence="1" id="KW-0343">GTPase activation</keyword>
<sequence length="388" mass="43052">MSAEFRAPSSLQASFANPQPTPSHGIHGAHAASPPSKPSLKTWWKNIRDPTSKNNTDHQGKYTFPNEFEITGEHPAGIFGVPLRQSITYANVAISLLDPEGKSYIYGYVPIVVAKCGVFLKEKGMWNPIPKYKYFPILTPIATTVEGIFRLSGSEKRIKELRHIFDSPDRYGKGLDWAGYTVHDAANVLRRYLNQLPEPIVPLDLYDRFREPLKGHIMDSRSDSDGPQLDDTFDLGAAFSTYQNLITEMPPLNRQLLLYILDLLAVFASKSDKNRMNAQNLSAIFQPGIISHPNHDMAPQEYRLSQGVLIFLIENQDHFLIGMRGTAADELTVQEVQNGPPAPKSANLQNGTKPIEFRPTSSTSTKADSVNNSDDLQRNPSTSSSSAA</sequence>
<feature type="compositionally biased region" description="Basic and acidic residues" evidence="2">
    <location>
        <begin position="46"/>
        <end position="60"/>
    </location>
</feature>
<dbReference type="InParanoid" id="N1J7Y4"/>
<dbReference type="PANTHER" id="PTHR15228:SF25">
    <property type="entry name" value="F-BAR DOMAIN-CONTAINING PROTEIN"/>
    <property type="match status" value="1"/>
</dbReference>
<dbReference type="PANTHER" id="PTHR15228">
    <property type="entry name" value="SPERMATHECAL PHYSIOLOGY VARIANT"/>
    <property type="match status" value="1"/>
</dbReference>
<dbReference type="eggNOG" id="KOG2710">
    <property type="taxonomic scope" value="Eukaryota"/>
</dbReference>
<dbReference type="GO" id="GO:0060237">
    <property type="term" value="P:regulation of fungal-type cell wall organization"/>
    <property type="evidence" value="ECO:0007669"/>
    <property type="project" value="TreeGrafter"/>
</dbReference>
<comment type="caution">
    <text evidence="4">The sequence shown here is derived from an EMBL/GenBank/DDBJ whole genome shotgun (WGS) entry which is preliminary data.</text>
</comment>
<evidence type="ECO:0000256" key="2">
    <source>
        <dbReference type="SAM" id="MobiDB-lite"/>
    </source>
</evidence>
<dbReference type="STRING" id="546991.N1J7Y4"/>
<dbReference type="GO" id="GO:0005096">
    <property type="term" value="F:GTPase activator activity"/>
    <property type="evidence" value="ECO:0007669"/>
    <property type="project" value="UniProtKB-KW"/>
</dbReference>
<keyword evidence="5" id="KW-1185">Reference proteome</keyword>
<dbReference type="Gene3D" id="1.10.555.10">
    <property type="entry name" value="Rho GTPase activation protein"/>
    <property type="match status" value="1"/>
</dbReference>
<dbReference type="OrthoDB" id="3196451at2759"/>
<feature type="region of interest" description="Disordered" evidence="2">
    <location>
        <begin position="1"/>
        <end position="60"/>
    </location>
</feature>
<dbReference type="InterPro" id="IPR000198">
    <property type="entry name" value="RhoGAP_dom"/>
</dbReference>
<dbReference type="SMART" id="SM00324">
    <property type="entry name" value="RhoGAP"/>
    <property type="match status" value="1"/>
</dbReference>
<evidence type="ECO:0000256" key="1">
    <source>
        <dbReference type="ARBA" id="ARBA00022468"/>
    </source>
</evidence>
<reference evidence="4 5" key="1">
    <citation type="journal article" date="2010" name="Science">
        <title>Genome expansion and gene loss in powdery mildew fungi reveal tradeoffs in extreme parasitism.</title>
        <authorList>
            <person name="Spanu P.D."/>
            <person name="Abbott J.C."/>
            <person name="Amselem J."/>
            <person name="Burgis T.A."/>
            <person name="Soanes D.M."/>
            <person name="Stueber K."/>
            <person name="Ver Loren van Themaat E."/>
            <person name="Brown J.K.M."/>
            <person name="Butcher S.A."/>
            <person name="Gurr S.J."/>
            <person name="Lebrun M.-H."/>
            <person name="Ridout C.J."/>
            <person name="Schulze-Lefert P."/>
            <person name="Talbot N.J."/>
            <person name="Ahmadinejad N."/>
            <person name="Ametz C."/>
            <person name="Barton G.R."/>
            <person name="Benjdia M."/>
            <person name="Bidzinski P."/>
            <person name="Bindschedler L.V."/>
            <person name="Both M."/>
            <person name="Brewer M.T."/>
            <person name="Cadle-Davidson L."/>
            <person name="Cadle-Davidson M.M."/>
            <person name="Collemare J."/>
            <person name="Cramer R."/>
            <person name="Frenkel O."/>
            <person name="Godfrey D."/>
            <person name="Harriman J."/>
            <person name="Hoede C."/>
            <person name="King B.C."/>
            <person name="Klages S."/>
            <person name="Kleemann J."/>
            <person name="Knoll D."/>
            <person name="Koti P.S."/>
            <person name="Kreplak J."/>
            <person name="Lopez-Ruiz F.J."/>
            <person name="Lu X."/>
            <person name="Maekawa T."/>
            <person name="Mahanil S."/>
            <person name="Micali C."/>
            <person name="Milgroom M.G."/>
            <person name="Montana G."/>
            <person name="Noir S."/>
            <person name="O'Connell R.J."/>
            <person name="Oberhaensli S."/>
            <person name="Parlange F."/>
            <person name="Pedersen C."/>
            <person name="Quesneville H."/>
            <person name="Reinhardt R."/>
            <person name="Rott M."/>
            <person name="Sacristan S."/>
            <person name="Schmidt S.M."/>
            <person name="Schoen M."/>
            <person name="Skamnioti P."/>
            <person name="Sommer H."/>
            <person name="Stephens A."/>
            <person name="Takahara H."/>
            <person name="Thordal-Christensen H."/>
            <person name="Vigouroux M."/>
            <person name="Wessling R."/>
            <person name="Wicker T."/>
            <person name="Panstruga R."/>
        </authorList>
    </citation>
    <scope>NUCLEOTIDE SEQUENCE [LARGE SCALE GENOMIC DNA]</scope>
    <source>
        <strain evidence="4">DH14</strain>
    </source>
</reference>
<dbReference type="InterPro" id="IPR008936">
    <property type="entry name" value="Rho_GTPase_activation_prot"/>
</dbReference>
<proteinExistence type="predicted"/>
<dbReference type="CDD" id="cd04396">
    <property type="entry name" value="RhoGAP_fSAC7_BAG7"/>
    <property type="match status" value="1"/>
</dbReference>
<organism evidence="4 5">
    <name type="scientific">Blumeria graminis f. sp. hordei (strain DH14)</name>
    <name type="common">Barley powdery mildew</name>
    <name type="synonym">Oidium monilioides f. sp. hordei</name>
    <dbReference type="NCBI Taxonomy" id="546991"/>
    <lineage>
        <taxon>Eukaryota</taxon>
        <taxon>Fungi</taxon>
        <taxon>Dikarya</taxon>
        <taxon>Ascomycota</taxon>
        <taxon>Pezizomycotina</taxon>
        <taxon>Leotiomycetes</taxon>
        <taxon>Erysiphales</taxon>
        <taxon>Erysiphaceae</taxon>
        <taxon>Blumeria</taxon>
        <taxon>Blumeria hordei</taxon>
    </lineage>
</organism>
<accession>N1J7Y4</accession>
<feature type="region of interest" description="Disordered" evidence="2">
    <location>
        <begin position="337"/>
        <end position="388"/>
    </location>
</feature>
<dbReference type="Proteomes" id="UP000015441">
    <property type="component" value="Unassembled WGS sequence"/>
</dbReference>
<gene>
    <name evidence="4" type="ORF">BGHDH14_bgh04404</name>
</gene>
<evidence type="ECO:0000259" key="3">
    <source>
        <dbReference type="PROSITE" id="PS50238"/>
    </source>
</evidence>
<feature type="domain" description="Rho-GAP" evidence="3">
    <location>
        <begin position="94"/>
        <end position="320"/>
    </location>
</feature>
<protein>
    <submittedName>
        <fullName evidence="4">Putative RhoGAP group protein</fullName>
    </submittedName>
</protein>